<dbReference type="GO" id="GO:0016491">
    <property type="term" value="F:oxidoreductase activity"/>
    <property type="evidence" value="ECO:0007669"/>
    <property type="project" value="UniProtKB-KW"/>
</dbReference>
<feature type="domain" description="Fatty acid desaturase" evidence="2">
    <location>
        <begin position="279"/>
        <end position="383"/>
    </location>
</feature>
<evidence type="ECO:0000313" key="4">
    <source>
        <dbReference type="Proteomes" id="UP000676565"/>
    </source>
</evidence>
<keyword evidence="1" id="KW-0812">Transmembrane</keyword>
<reference evidence="3 4" key="1">
    <citation type="submission" date="2021-04" db="EMBL/GenBank/DDBJ databases">
        <authorList>
            <person name="Ivanova A."/>
        </authorList>
    </citation>
    <scope>NUCLEOTIDE SEQUENCE [LARGE SCALE GENOMIC DNA]</scope>
    <source>
        <strain evidence="3 4">G18</strain>
    </source>
</reference>
<feature type="transmembrane region" description="Helical" evidence="1">
    <location>
        <begin position="34"/>
        <end position="55"/>
    </location>
</feature>
<organism evidence="3 4">
    <name type="scientific">Gemmata palustris</name>
    <dbReference type="NCBI Taxonomy" id="2822762"/>
    <lineage>
        <taxon>Bacteria</taxon>
        <taxon>Pseudomonadati</taxon>
        <taxon>Planctomycetota</taxon>
        <taxon>Planctomycetia</taxon>
        <taxon>Gemmatales</taxon>
        <taxon>Gemmataceae</taxon>
        <taxon>Gemmata</taxon>
    </lineage>
</organism>
<feature type="transmembrane region" description="Helical" evidence="1">
    <location>
        <begin position="233"/>
        <end position="253"/>
    </location>
</feature>
<accession>A0ABS5BKV0</accession>
<evidence type="ECO:0000256" key="1">
    <source>
        <dbReference type="SAM" id="Phobius"/>
    </source>
</evidence>
<dbReference type="Pfam" id="PF00487">
    <property type="entry name" value="FA_desaturase"/>
    <property type="match status" value="2"/>
</dbReference>
<keyword evidence="1" id="KW-1133">Transmembrane helix</keyword>
<keyword evidence="4" id="KW-1185">Reference proteome</keyword>
<evidence type="ECO:0000259" key="2">
    <source>
        <dbReference type="Pfam" id="PF00487"/>
    </source>
</evidence>
<dbReference type="InterPro" id="IPR012171">
    <property type="entry name" value="Fatty_acid_desaturase"/>
</dbReference>
<dbReference type="InterPro" id="IPR005804">
    <property type="entry name" value="FA_desaturase_dom"/>
</dbReference>
<feature type="transmembrane region" description="Helical" evidence="1">
    <location>
        <begin position="67"/>
        <end position="87"/>
    </location>
</feature>
<dbReference type="EC" id="1.14.19.-" evidence="3"/>
<comment type="caution">
    <text evidence="3">The sequence shown here is derived from an EMBL/GenBank/DDBJ whole genome shotgun (WGS) entry which is preliminary data.</text>
</comment>
<dbReference type="RefSeq" id="WP_210652476.1">
    <property type="nucleotide sequence ID" value="NZ_JAGKQQ010000001.1"/>
</dbReference>
<keyword evidence="1" id="KW-0472">Membrane</keyword>
<feature type="transmembrane region" description="Helical" evidence="1">
    <location>
        <begin position="274"/>
        <end position="293"/>
    </location>
</feature>
<feature type="transmembrane region" description="Helical" evidence="1">
    <location>
        <begin position="207"/>
        <end position="227"/>
    </location>
</feature>
<gene>
    <name evidence="3" type="ORF">J8F10_03390</name>
</gene>
<dbReference type="PANTHER" id="PTHR19353:SF19">
    <property type="entry name" value="DELTA(5) FATTY ACID DESATURASE C-RELATED"/>
    <property type="match status" value="1"/>
</dbReference>
<proteinExistence type="predicted"/>
<keyword evidence="3" id="KW-0560">Oxidoreductase</keyword>
<dbReference type="Proteomes" id="UP000676565">
    <property type="component" value="Unassembled WGS sequence"/>
</dbReference>
<feature type="transmembrane region" description="Helical" evidence="1">
    <location>
        <begin position="299"/>
        <end position="320"/>
    </location>
</feature>
<name>A0ABS5BKV0_9BACT</name>
<feature type="domain" description="Fatty acid desaturase" evidence="2">
    <location>
        <begin position="65"/>
        <end position="270"/>
    </location>
</feature>
<evidence type="ECO:0000313" key="3">
    <source>
        <dbReference type="EMBL" id="MBP3954340.1"/>
    </source>
</evidence>
<dbReference type="EMBL" id="JAGKQQ010000001">
    <property type="protein sequence ID" value="MBP3954340.1"/>
    <property type="molecule type" value="Genomic_DNA"/>
</dbReference>
<sequence length="456" mass="52144">MSTSTIDAPAKTLSDPELKAALQELRRTDNVRNWWFVVRTYLYLALVIGGAVWFFENRESFDVSWWANVPVALLAIVLVGAGQHQLSGLAHEGSHYILFRNRFVNDLASDLFTMFPLFASIYHYRLQHLAHHQFVNDPDRDPDVSQLKTSGHWLGFPLARREVIRAFRRQLSPFRLIRFMRIRAQYNATGTDKNPYMIKGQKPSKGAVRVGILYLLAMVATLTALFYLAQDWWVMPAATFAMWVIVVAVFLKLPDHKYHQSKLRPVIHARYTSALRVGFITLLLTSLAVATKLTGAPAVPYFLLLWVAPLFTAFAFFMILRQLVQHGNGGRGWINNTRTFLVAPVIRFAVFPFGQDYHLPHHMYATVPHYRLKKLHTLLMRYDEYRAEALEVHGYFVSPERPQVHPTVVDVLGLEYAPRTADVHIDAEAVSVVEFNDKEGLAKEVEMSKSLGERPV</sequence>
<dbReference type="PANTHER" id="PTHR19353">
    <property type="entry name" value="FATTY ACID DESATURASE 2"/>
    <property type="match status" value="1"/>
</dbReference>
<protein>
    <submittedName>
        <fullName evidence="3">Fatty acid desaturase</fullName>
        <ecNumber evidence="3">1.14.19.-</ecNumber>
    </submittedName>
</protein>